<dbReference type="AlphaFoldDB" id="A0A5P9NNL6"/>
<accession>A0A5P9NNL6</accession>
<reference evidence="1 2" key="1">
    <citation type="submission" date="2019-02" db="EMBL/GenBank/DDBJ databases">
        <authorList>
            <person name="Li S.-H."/>
        </authorList>
    </citation>
    <scope>NUCLEOTIDE SEQUENCE [LARGE SCALE GENOMIC DNA]</scope>
    <source>
        <strain evidence="1 2">IMCC14385</strain>
    </source>
</reference>
<dbReference type="RefSeq" id="WP_153240224.1">
    <property type="nucleotide sequence ID" value="NZ_CP036422.1"/>
</dbReference>
<dbReference type="Proteomes" id="UP000326287">
    <property type="component" value="Chromosome"/>
</dbReference>
<name>A0A5P9NNL6_9GAMM</name>
<dbReference type="EMBL" id="CP036422">
    <property type="protein sequence ID" value="QFU77086.1"/>
    <property type="molecule type" value="Genomic_DNA"/>
</dbReference>
<dbReference type="KEGG" id="halc:EY643_16295"/>
<dbReference type="OrthoDB" id="5738535at2"/>
<proteinExistence type="predicted"/>
<evidence type="ECO:0000313" key="2">
    <source>
        <dbReference type="Proteomes" id="UP000326287"/>
    </source>
</evidence>
<sequence length="147" mass="15863">MSEYINETLDLAALPLADGRQVLLPLLTLAEVQQVKFEKGDAGDMGTLSWRGHEVEVTSLEAFCGLEAAPREQHTTVGIFRANKDAKQPYHALAFCGLAAHMNVSAEDVQSEELPEEGSFASAATIEGETYLVANLEALGYKEGTVH</sequence>
<keyword evidence="2" id="KW-1185">Reference proteome</keyword>
<gene>
    <name evidence="1" type="ORF">EY643_16295</name>
</gene>
<organism evidence="1 2">
    <name type="scientific">Halioglobus maricola</name>
    <dbReference type="NCBI Taxonomy" id="2601894"/>
    <lineage>
        <taxon>Bacteria</taxon>
        <taxon>Pseudomonadati</taxon>
        <taxon>Pseudomonadota</taxon>
        <taxon>Gammaproteobacteria</taxon>
        <taxon>Cellvibrionales</taxon>
        <taxon>Halieaceae</taxon>
        <taxon>Halioglobus</taxon>
    </lineage>
</organism>
<evidence type="ECO:0000313" key="1">
    <source>
        <dbReference type="EMBL" id="QFU77086.1"/>
    </source>
</evidence>
<protein>
    <submittedName>
        <fullName evidence="1">Uncharacterized protein</fullName>
    </submittedName>
</protein>